<protein>
    <submittedName>
        <fullName evidence="1">Uncharacterized protein</fullName>
    </submittedName>
</protein>
<dbReference type="EnsemblMetazoa" id="AALB004271-RA">
    <property type="protein sequence ID" value="AALB004271-PA"/>
    <property type="gene ID" value="AALB004271"/>
</dbReference>
<dbReference type="STRING" id="7167.A0A182FCN6"/>
<accession>A0A182FCN6</accession>
<reference evidence="1 2" key="1">
    <citation type="journal article" date="2017" name="G3 (Bethesda)">
        <title>The Physical Genome Mapping of Anopheles albimanus Corrected Scaffold Misassemblies and Identified Interarm Rearrangements in Genus Anopheles.</title>
        <authorList>
            <person name="Artemov G.N."/>
            <person name="Peery A.N."/>
            <person name="Jiang X."/>
            <person name="Tu Z."/>
            <person name="Stegniy V.N."/>
            <person name="Sharakhova M.V."/>
            <person name="Sharakhov I.V."/>
        </authorList>
    </citation>
    <scope>NUCLEOTIDE SEQUENCE [LARGE SCALE GENOMIC DNA]</scope>
    <source>
        <strain evidence="1 2">ALBI9_A</strain>
    </source>
</reference>
<organism evidence="1 2">
    <name type="scientific">Anopheles albimanus</name>
    <name type="common">New world malaria mosquito</name>
    <dbReference type="NCBI Taxonomy" id="7167"/>
    <lineage>
        <taxon>Eukaryota</taxon>
        <taxon>Metazoa</taxon>
        <taxon>Ecdysozoa</taxon>
        <taxon>Arthropoda</taxon>
        <taxon>Hexapoda</taxon>
        <taxon>Insecta</taxon>
        <taxon>Pterygota</taxon>
        <taxon>Neoptera</taxon>
        <taxon>Endopterygota</taxon>
        <taxon>Diptera</taxon>
        <taxon>Nematocera</taxon>
        <taxon>Culicoidea</taxon>
        <taxon>Culicidae</taxon>
        <taxon>Anophelinae</taxon>
        <taxon>Anopheles</taxon>
    </lineage>
</organism>
<evidence type="ECO:0000313" key="1">
    <source>
        <dbReference type="EnsemblMetazoa" id="AALB004271-PA"/>
    </source>
</evidence>
<keyword evidence="2" id="KW-1185">Reference proteome</keyword>
<dbReference type="AlphaFoldDB" id="A0A182FCN6"/>
<sequence length="279" mass="30612">MLSNIQRSSIMGIALFYVIVLIAGTVSIAPAIADVPAVEKVPTDQLALVNFGAPGGLLSHVATSTQIVSGTGDKLDFTGDHFFGRDQEKHEYNRQAHVNLEHVRHQDPHLRRNTVPTSFAAASIITVPAEHLAEEPVVTVHREDDRSGPVIRNSGTDCAPVPAVDLRLERPHQPTAPVLSTQSQVILVQGKEPYPVLKAKQGRRSQTNVRRGSYKFIHTAKQRNGSWQRDEDSVIVPSSEQTGEINQIVVCTVDCYALEEKIQPPPKPPVEIPSDGRLW</sequence>
<dbReference type="Proteomes" id="UP000069272">
    <property type="component" value="Chromosome 3L"/>
</dbReference>
<reference evidence="1" key="2">
    <citation type="submission" date="2022-08" db="UniProtKB">
        <authorList>
            <consortium name="EnsemblMetazoa"/>
        </authorList>
    </citation>
    <scope>IDENTIFICATION</scope>
    <source>
        <strain evidence="1">STECLA/ALBI9_A</strain>
    </source>
</reference>
<proteinExistence type="predicted"/>
<name>A0A182FCN6_ANOAL</name>
<dbReference type="VEuPathDB" id="VectorBase:AALB004271"/>
<evidence type="ECO:0000313" key="2">
    <source>
        <dbReference type="Proteomes" id="UP000069272"/>
    </source>
</evidence>